<evidence type="ECO:0000256" key="2">
    <source>
        <dbReference type="ARBA" id="ARBA00004651"/>
    </source>
</evidence>
<name>A0ABT2N5C5_9CYAN</name>
<keyword evidence="11 13" id="KW-0472">Membrane</keyword>
<feature type="compositionally biased region" description="Pro residues" evidence="12">
    <location>
        <begin position="205"/>
        <end position="220"/>
    </location>
</feature>
<dbReference type="Gene3D" id="3.30.2010.10">
    <property type="entry name" value="Metalloproteases ('zincins'), catalytic domain"/>
    <property type="match status" value="1"/>
</dbReference>
<evidence type="ECO:0000256" key="6">
    <source>
        <dbReference type="ARBA" id="ARBA00022723"/>
    </source>
</evidence>
<keyword evidence="7 15" id="KW-0378">Hydrolase</keyword>
<keyword evidence="6" id="KW-0479">Metal-binding</keyword>
<keyword evidence="16" id="KW-1185">Reference proteome</keyword>
<comment type="subcellular location">
    <subcellularLocation>
        <location evidence="2">Cell membrane</location>
        <topology evidence="2">Multi-pass membrane protein</topology>
    </subcellularLocation>
</comment>
<evidence type="ECO:0000313" key="15">
    <source>
        <dbReference type="EMBL" id="MCT7977890.1"/>
    </source>
</evidence>
<gene>
    <name evidence="15" type="ORF">NG792_09245</name>
</gene>
<feature type="transmembrane region" description="Helical" evidence="13">
    <location>
        <begin position="299"/>
        <end position="319"/>
    </location>
</feature>
<comment type="cofactor">
    <cofactor evidence="1">
        <name>Zn(2+)</name>
        <dbReference type="ChEBI" id="CHEBI:29105"/>
    </cofactor>
</comment>
<dbReference type="Proteomes" id="UP001525961">
    <property type="component" value="Unassembled WGS sequence"/>
</dbReference>
<feature type="compositionally biased region" description="Polar residues" evidence="12">
    <location>
        <begin position="132"/>
        <end position="159"/>
    </location>
</feature>
<feature type="transmembrane region" description="Helical" evidence="13">
    <location>
        <begin position="348"/>
        <end position="369"/>
    </location>
</feature>
<dbReference type="PANTHER" id="PTHR43221">
    <property type="entry name" value="PROTEASE HTPX"/>
    <property type="match status" value="1"/>
</dbReference>
<protein>
    <submittedName>
        <fullName evidence="15">M48 family metalloprotease</fullName>
        <ecNumber evidence="15">3.4.24.-</ecNumber>
    </submittedName>
</protein>
<evidence type="ECO:0000256" key="3">
    <source>
        <dbReference type="ARBA" id="ARBA00022475"/>
    </source>
</evidence>
<evidence type="ECO:0000259" key="14">
    <source>
        <dbReference type="Pfam" id="PF01435"/>
    </source>
</evidence>
<evidence type="ECO:0000256" key="7">
    <source>
        <dbReference type="ARBA" id="ARBA00022801"/>
    </source>
</evidence>
<evidence type="ECO:0000256" key="4">
    <source>
        <dbReference type="ARBA" id="ARBA00022670"/>
    </source>
</evidence>
<feature type="transmembrane region" description="Helical" evidence="13">
    <location>
        <begin position="461"/>
        <end position="479"/>
    </location>
</feature>
<feature type="domain" description="Peptidase M48" evidence="14">
    <location>
        <begin position="402"/>
        <end position="629"/>
    </location>
</feature>
<feature type="compositionally biased region" description="Polar residues" evidence="12">
    <location>
        <begin position="267"/>
        <end position="279"/>
    </location>
</feature>
<sequence length="872" mass="95098">MAMEHSDLQTGLAALKKKNYDLAIAILEKVCGQELHQPTVDRATMGLVMAYKGNRAHSKAIALCQTLTESDSPKVKDWAVRTLAQLNQSSPQGRSSPSNPGSQPQPPKTLNPPGSPPSPLRGDPTGFVPLDPSSSAATQPSPLKNPSSQGIISPLSLGNPTGFVPLEPAQAKPAPRSPVNPPPLPPPMPPRPPGGTTPGGRVTPLTPPSSLPAPPKPSRPPVSRRDSPPVLPLEANSDGVDYLTPATTQADSPSAMAPEDGQPTPTPRESTVPTPQPRQWRQAGRAQNWRKLKPVKPTYLFFAQIGSAIALFGLLWIFMNWGMAAANDLFYRLPLLEPLQSFYRDQTWTLLGILVLLLVASPWLLDLLLRFAYGMEKLPPQKLGIYSPEARKLLSRFSLERKQPPLVLGVIPTDAPIAMTYGFAPRFARIVVSQGLLEQLEDDEIAAIYAGELGHLENGDFPLISLALLLSQLPYLVYWQVSKDGDKWLNSQEWFSKGILGMAGVISAVAYGFYWVLRWPVLFLSRLRFYYSDRACASLTGNPNALTRALLKMAIGIAQDVEKQGHTSFVLEGFDLLSPVGYMQGMTLGSCSSYDSWENLLQWDRHNAYKKWLTVPESHPPLGDRLTLLDLYARFWKLDAELDFARDSAVAPASPPRGMLKRLLLQGAPYFGLPLGLLAGLMLWALGAVAVNLGFGALEWVWGDRAILQGALLIGVSLGIVLRINSFFPDITSKNIRTNPTLPELLTDSDAIPLDSLPIGLEGQLLGRRGISNWLGQDLILQSPTGLVKLHAASNLGVFGYLWLLSKRPSDFVGQGILAIGWFRRGATPWIDLDRFTTADRKTHSNGHPIWSTILAAVAALLGIYWMSKGGT</sequence>
<evidence type="ECO:0000256" key="1">
    <source>
        <dbReference type="ARBA" id="ARBA00001947"/>
    </source>
</evidence>
<feature type="transmembrane region" description="Helical" evidence="13">
    <location>
        <begin position="670"/>
        <end position="695"/>
    </location>
</feature>
<evidence type="ECO:0000256" key="12">
    <source>
        <dbReference type="SAM" id="MobiDB-lite"/>
    </source>
</evidence>
<feature type="region of interest" description="Disordered" evidence="12">
    <location>
        <begin position="87"/>
        <end position="287"/>
    </location>
</feature>
<organism evidence="15 16">
    <name type="scientific">Laspinema olomoucense D3b</name>
    <dbReference type="NCBI Taxonomy" id="2953688"/>
    <lineage>
        <taxon>Bacteria</taxon>
        <taxon>Bacillati</taxon>
        <taxon>Cyanobacteriota</taxon>
        <taxon>Cyanophyceae</taxon>
        <taxon>Oscillatoriophycideae</taxon>
        <taxon>Oscillatoriales</taxon>
        <taxon>Laspinemataceae</taxon>
        <taxon>Laspinema</taxon>
        <taxon>Laspinema olomoucense</taxon>
    </lineage>
</organism>
<keyword evidence="3" id="KW-1003">Cell membrane</keyword>
<dbReference type="PANTHER" id="PTHR43221:SF1">
    <property type="entry name" value="PROTEASE HTPX"/>
    <property type="match status" value="1"/>
</dbReference>
<evidence type="ECO:0000256" key="9">
    <source>
        <dbReference type="ARBA" id="ARBA00022989"/>
    </source>
</evidence>
<feature type="transmembrane region" description="Helical" evidence="13">
    <location>
        <begin position="707"/>
        <end position="728"/>
    </location>
</feature>
<evidence type="ECO:0000256" key="8">
    <source>
        <dbReference type="ARBA" id="ARBA00022833"/>
    </source>
</evidence>
<evidence type="ECO:0000256" key="10">
    <source>
        <dbReference type="ARBA" id="ARBA00023049"/>
    </source>
</evidence>
<evidence type="ECO:0000256" key="5">
    <source>
        <dbReference type="ARBA" id="ARBA00022692"/>
    </source>
</evidence>
<feature type="transmembrane region" description="Helical" evidence="13">
    <location>
        <begin position="499"/>
        <end position="517"/>
    </location>
</feature>
<reference evidence="15 16" key="1">
    <citation type="journal article" date="2022" name="Front. Microbiol.">
        <title>High genomic differentiation and limited gene flow indicate recent cryptic speciation within the genus Laspinema (cyanobacteria).</title>
        <authorList>
            <person name="Stanojkovic A."/>
            <person name="Skoupy S."/>
            <person name="Skaloud P."/>
            <person name="Dvorak P."/>
        </authorList>
    </citation>
    <scope>NUCLEOTIDE SEQUENCE [LARGE SCALE GENOMIC DNA]</scope>
    <source>
        <strain evidence="15 16">D3b</strain>
    </source>
</reference>
<accession>A0ABT2N5C5</accession>
<dbReference type="Pfam" id="PF01435">
    <property type="entry name" value="Peptidase_M48"/>
    <property type="match status" value="1"/>
</dbReference>
<feature type="compositionally biased region" description="Pro residues" evidence="12">
    <location>
        <begin position="175"/>
        <end position="195"/>
    </location>
</feature>
<dbReference type="InterPro" id="IPR001915">
    <property type="entry name" value="Peptidase_M48"/>
</dbReference>
<keyword evidence="10 15" id="KW-0482">Metalloprotease</keyword>
<dbReference type="RefSeq" id="WP_261235283.1">
    <property type="nucleotide sequence ID" value="NZ_JAMXFA010000010.1"/>
</dbReference>
<evidence type="ECO:0000256" key="13">
    <source>
        <dbReference type="SAM" id="Phobius"/>
    </source>
</evidence>
<evidence type="ECO:0000313" key="16">
    <source>
        <dbReference type="Proteomes" id="UP001525961"/>
    </source>
</evidence>
<keyword evidence="5 13" id="KW-0812">Transmembrane</keyword>
<dbReference type="InterPro" id="IPR050083">
    <property type="entry name" value="HtpX_protease"/>
</dbReference>
<feature type="compositionally biased region" description="Low complexity" evidence="12">
    <location>
        <begin position="87"/>
        <end position="102"/>
    </location>
</feature>
<proteinExistence type="predicted"/>
<keyword evidence="8" id="KW-0862">Zinc</keyword>
<dbReference type="EMBL" id="JAMXFA010000010">
    <property type="protein sequence ID" value="MCT7977890.1"/>
    <property type="molecule type" value="Genomic_DNA"/>
</dbReference>
<dbReference type="GO" id="GO:0008237">
    <property type="term" value="F:metallopeptidase activity"/>
    <property type="evidence" value="ECO:0007669"/>
    <property type="project" value="UniProtKB-KW"/>
</dbReference>
<feature type="compositionally biased region" description="Pro residues" evidence="12">
    <location>
        <begin position="103"/>
        <end position="119"/>
    </location>
</feature>
<evidence type="ECO:0000256" key="11">
    <source>
        <dbReference type="ARBA" id="ARBA00023136"/>
    </source>
</evidence>
<keyword evidence="9 13" id="KW-1133">Transmembrane helix</keyword>
<keyword evidence="4" id="KW-0645">Protease</keyword>
<comment type="caution">
    <text evidence="15">The sequence shown here is derived from an EMBL/GenBank/DDBJ whole genome shotgun (WGS) entry which is preliminary data.</text>
</comment>
<dbReference type="EC" id="3.4.24.-" evidence="15"/>
<feature type="transmembrane region" description="Helical" evidence="13">
    <location>
        <begin position="850"/>
        <end position="868"/>
    </location>
</feature>